<feature type="compositionally biased region" description="Low complexity" evidence="1">
    <location>
        <begin position="25"/>
        <end position="36"/>
    </location>
</feature>
<keyword evidence="2" id="KW-0732">Signal</keyword>
<dbReference type="Pfam" id="PF09084">
    <property type="entry name" value="NMT1"/>
    <property type="match status" value="1"/>
</dbReference>
<gene>
    <name evidence="4" type="ORF">DWY99_11480</name>
</gene>
<dbReference type="GO" id="GO:0009228">
    <property type="term" value="P:thiamine biosynthetic process"/>
    <property type="evidence" value="ECO:0007669"/>
    <property type="project" value="InterPro"/>
</dbReference>
<dbReference type="PANTHER" id="PTHR31528">
    <property type="entry name" value="4-AMINO-5-HYDROXYMETHYL-2-METHYLPYRIMIDINE PHOSPHATE SYNTHASE THI11-RELATED"/>
    <property type="match status" value="1"/>
</dbReference>
<dbReference type="Proteomes" id="UP000284751">
    <property type="component" value="Unassembled WGS sequence"/>
</dbReference>
<name>A0A412AVB8_9FIRM</name>
<dbReference type="PANTHER" id="PTHR31528:SF3">
    <property type="entry name" value="THIAMINE BIOSYNTHESIS PROTEIN HI_0357-RELATED"/>
    <property type="match status" value="1"/>
</dbReference>
<dbReference type="Gene3D" id="3.40.190.10">
    <property type="entry name" value="Periplasmic binding protein-like II"/>
    <property type="match status" value="2"/>
</dbReference>
<feature type="signal peptide" evidence="2">
    <location>
        <begin position="1"/>
        <end position="21"/>
    </location>
</feature>
<comment type="caution">
    <text evidence="4">The sequence shown here is derived from an EMBL/GenBank/DDBJ whole genome shotgun (WGS) entry which is preliminary data.</text>
</comment>
<reference evidence="4 5" key="1">
    <citation type="submission" date="2018-08" db="EMBL/GenBank/DDBJ databases">
        <title>A genome reference for cultivated species of the human gut microbiota.</title>
        <authorList>
            <person name="Zou Y."/>
            <person name="Xue W."/>
            <person name="Luo G."/>
        </authorList>
    </citation>
    <scope>NUCLEOTIDE SEQUENCE [LARGE SCALE GENOMIC DNA]</scope>
    <source>
        <strain evidence="4 5">AF28-26</strain>
    </source>
</reference>
<dbReference type="EMBL" id="QRTC01000053">
    <property type="protein sequence ID" value="RGQ36530.1"/>
    <property type="molecule type" value="Genomic_DNA"/>
</dbReference>
<feature type="domain" description="SsuA/THI5-like" evidence="3">
    <location>
        <begin position="69"/>
        <end position="282"/>
    </location>
</feature>
<organism evidence="4 5">
    <name type="scientific">[Clostridium] leptum</name>
    <dbReference type="NCBI Taxonomy" id="1535"/>
    <lineage>
        <taxon>Bacteria</taxon>
        <taxon>Bacillati</taxon>
        <taxon>Bacillota</taxon>
        <taxon>Clostridia</taxon>
        <taxon>Eubacteriales</taxon>
        <taxon>Oscillospiraceae</taxon>
        <taxon>Oscillospiraceae incertae sedis</taxon>
    </lineage>
</organism>
<dbReference type="AlphaFoldDB" id="A0A412AVB8"/>
<accession>A0A412AVB8</accession>
<evidence type="ECO:0000256" key="1">
    <source>
        <dbReference type="SAM" id="MobiDB-lite"/>
    </source>
</evidence>
<feature type="region of interest" description="Disordered" evidence="1">
    <location>
        <begin position="25"/>
        <end position="52"/>
    </location>
</feature>
<feature type="chain" id="PRO_5039533241" evidence="2">
    <location>
        <begin position="22"/>
        <end position="354"/>
    </location>
</feature>
<dbReference type="InterPro" id="IPR015168">
    <property type="entry name" value="SsuA/THI5"/>
</dbReference>
<evidence type="ECO:0000259" key="3">
    <source>
        <dbReference type="Pfam" id="PF09084"/>
    </source>
</evidence>
<dbReference type="InterPro" id="IPR027939">
    <property type="entry name" value="NMT1/THI5"/>
</dbReference>
<evidence type="ECO:0000313" key="5">
    <source>
        <dbReference type="Proteomes" id="UP000284751"/>
    </source>
</evidence>
<proteinExistence type="predicted"/>
<dbReference type="SUPFAM" id="SSF53850">
    <property type="entry name" value="Periplasmic binding protein-like II"/>
    <property type="match status" value="1"/>
</dbReference>
<protein>
    <submittedName>
        <fullName evidence="4">ABC transporter substrate-binding protein</fullName>
    </submittedName>
</protein>
<evidence type="ECO:0000256" key="2">
    <source>
        <dbReference type="SAM" id="SignalP"/>
    </source>
</evidence>
<sequence>MKKVLALLLSGALLLSAAACSASPSGESSAGADSSSTTGESVADAPGETSATDGQQLQTITFVLDWTPNTNHTGIYVADKLGYFKEAGIQIDIQQPPEDGATALVATGKAQFGVDFQDYLAPAYVSDLPVTAVAALIQHNTSGIISLKEKEIQSPKDLEGKTYATWDLPVEQATMKNVVENDGGDWSKVNLASVTVTDVISALQTNIDAVWIYYAWDGIATQVKGLDTNYFYFKDINPVFDYYTPVLVANNDYLEQNPETAKAFLAAVAKGYEYAIENPEEAAEILCEADPTLDSEIVLSSQQWLADQYKAEVDRWGYIDPSRWDAFYQWLWENQLIEKEIPAGFGFSNDYLPE</sequence>
<evidence type="ECO:0000313" key="4">
    <source>
        <dbReference type="EMBL" id="RGQ36530.1"/>
    </source>
</evidence>